<dbReference type="AlphaFoldDB" id="A0A5B7IIQ1"/>
<feature type="compositionally biased region" description="Acidic residues" evidence="1">
    <location>
        <begin position="1"/>
        <end position="14"/>
    </location>
</feature>
<gene>
    <name evidence="2" type="ORF">E2C01_074993</name>
</gene>
<evidence type="ECO:0000313" key="2">
    <source>
        <dbReference type="EMBL" id="MPC80414.1"/>
    </source>
</evidence>
<comment type="caution">
    <text evidence="2">The sequence shown here is derived from an EMBL/GenBank/DDBJ whole genome shotgun (WGS) entry which is preliminary data.</text>
</comment>
<name>A0A5B7IIQ1_PORTR</name>
<dbReference type="EMBL" id="VSRR010053960">
    <property type="protein sequence ID" value="MPC80414.1"/>
    <property type="molecule type" value="Genomic_DNA"/>
</dbReference>
<accession>A0A5B7IIQ1</accession>
<protein>
    <submittedName>
        <fullName evidence="2">Uncharacterized protein</fullName>
    </submittedName>
</protein>
<proteinExistence type="predicted"/>
<reference evidence="2 3" key="1">
    <citation type="submission" date="2019-05" db="EMBL/GenBank/DDBJ databases">
        <title>Another draft genome of Portunus trituberculatus and its Hox gene families provides insights of decapod evolution.</title>
        <authorList>
            <person name="Jeong J.-H."/>
            <person name="Song I."/>
            <person name="Kim S."/>
            <person name="Choi T."/>
            <person name="Kim D."/>
            <person name="Ryu S."/>
            <person name="Kim W."/>
        </authorList>
    </citation>
    <scope>NUCLEOTIDE SEQUENCE [LARGE SCALE GENOMIC DNA]</scope>
    <source>
        <tissue evidence="2">Muscle</tissue>
    </source>
</reference>
<sequence length="69" mass="7842">MEYEENQDEEEEQPGGEKFSTSLTSLTFKPTYNFCTSFPPARHHGHRKGCRQPVGIRGFGHTRVLAGMQ</sequence>
<feature type="region of interest" description="Disordered" evidence="1">
    <location>
        <begin position="1"/>
        <end position="22"/>
    </location>
</feature>
<evidence type="ECO:0000313" key="3">
    <source>
        <dbReference type="Proteomes" id="UP000324222"/>
    </source>
</evidence>
<evidence type="ECO:0000256" key="1">
    <source>
        <dbReference type="SAM" id="MobiDB-lite"/>
    </source>
</evidence>
<dbReference type="Proteomes" id="UP000324222">
    <property type="component" value="Unassembled WGS sequence"/>
</dbReference>
<keyword evidence="3" id="KW-1185">Reference proteome</keyword>
<organism evidence="2 3">
    <name type="scientific">Portunus trituberculatus</name>
    <name type="common">Swimming crab</name>
    <name type="synonym">Neptunus trituberculatus</name>
    <dbReference type="NCBI Taxonomy" id="210409"/>
    <lineage>
        <taxon>Eukaryota</taxon>
        <taxon>Metazoa</taxon>
        <taxon>Ecdysozoa</taxon>
        <taxon>Arthropoda</taxon>
        <taxon>Crustacea</taxon>
        <taxon>Multicrustacea</taxon>
        <taxon>Malacostraca</taxon>
        <taxon>Eumalacostraca</taxon>
        <taxon>Eucarida</taxon>
        <taxon>Decapoda</taxon>
        <taxon>Pleocyemata</taxon>
        <taxon>Brachyura</taxon>
        <taxon>Eubrachyura</taxon>
        <taxon>Portunoidea</taxon>
        <taxon>Portunidae</taxon>
        <taxon>Portuninae</taxon>
        <taxon>Portunus</taxon>
    </lineage>
</organism>